<dbReference type="SMART" id="SM00849">
    <property type="entry name" value="Lactamase_B"/>
    <property type="match status" value="1"/>
</dbReference>
<dbReference type="EMBL" id="CAKXZT010000169">
    <property type="protein sequence ID" value="CAH2408787.1"/>
    <property type="molecule type" value="Genomic_DNA"/>
</dbReference>
<dbReference type="SUPFAM" id="SSF56281">
    <property type="entry name" value="Metallo-hydrolase/oxidoreductase"/>
    <property type="match status" value="1"/>
</dbReference>
<keyword evidence="3" id="KW-0378">Hydrolase</keyword>
<comment type="caution">
    <text evidence="6">The sequence shown here is derived from an EMBL/GenBank/DDBJ whole genome shotgun (WGS) entry which is preliminary data.</text>
</comment>
<evidence type="ECO:0000256" key="4">
    <source>
        <dbReference type="ARBA" id="ARBA00022833"/>
    </source>
</evidence>
<dbReference type="InterPro" id="IPR051013">
    <property type="entry name" value="MBL_superfamily_lactonases"/>
</dbReference>
<dbReference type="PANTHER" id="PTHR42978:SF3">
    <property type="entry name" value="BLR3078 PROTEIN"/>
    <property type="match status" value="1"/>
</dbReference>
<evidence type="ECO:0000256" key="1">
    <source>
        <dbReference type="ARBA" id="ARBA00007749"/>
    </source>
</evidence>
<evidence type="ECO:0000313" key="6">
    <source>
        <dbReference type="EMBL" id="CAH2408787.1"/>
    </source>
</evidence>
<keyword evidence="2" id="KW-0479">Metal-binding</keyword>
<protein>
    <submittedName>
        <fullName evidence="6">MBL fold metallo-hydrolase</fullName>
    </submittedName>
</protein>
<reference evidence="6 7" key="1">
    <citation type="submission" date="2022-03" db="EMBL/GenBank/DDBJ databases">
        <authorList>
            <person name="Brunel B."/>
        </authorList>
    </citation>
    <scope>NUCLEOTIDE SEQUENCE [LARGE SCALE GENOMIC DNA]</scope>
    <source>
        <strain evidence="6">STM5069sample</strain>
    </source>
</reference>
<evidence type="ECO:0000313" key="7">
    <source>
        <dbReference type="Proteomes" id="UP001153050"/>
    </source>
</evidence>
<dbReference type="RefSeq" id="WP_254021998.1">
    <property type="nucleotide sequence ID" value="NZ_CAKXZT010000169.1"/>
</dbReference>
<organism evidence="6 7">
    <name type="scientific">Mesorhizobium escarrei</name>
    <dbReference type="NCBI Taxonomy" id="666018"/>
    <lineage>
        <taxon>Bacteria</taxon>
        <taxon>Pseudomonadati</taxon>
        <taxon>Pseudomonadota</taxon>
        <taxon>Alphaproteobacteria</taxon>
        <taxon>Hyphomicrobiales</taxon>
        <taxon>Phyllobacteriaceae</taxon>
        <taxon>Mesorhizobium</taxon>
    </lineage>
</organism>
<proteinExistence type="inferred from homology"/>
<dbReference type="InterPro" id="IPR001279">
    <property type="entry name" value="Metallo-B-lactamas"/>
</dbReference>
<name>A0ABM9EIM9_9HYPH</name>
<evidence type="ECO:0000259" key="5">
    <source>
        <dbReference type="SMART" id="SM00849"/>
    </source>
</evidence>
<dbReference type="PANTHER" id="PTHR42978">
    <property type="entry name" value="QUORUM-QUENCHING LACTONASE YTNP-RELATED-RELATED"/>
    <property type="match status" value="1"/>
</dbReference>
<dbReference type="CDD" id="cd07742">
    <property type="entry name" value="metallo-hydrolase-like_MBL-fold"/>
    <property type="match status" value="1"/>
</dbReference>
<feature type="domain" description="Metallo-beta-lactamase" evidence="5">
    <location>
        <begin position="31"/>
        <end position="264"/>
    </location>
</feature>
<comment type="similarity">
    <text evidence="1">Belongs to the metallo-beta-lactamase superfamily.</text>
</comment>
<dbReference type="Proteomes" id="UP001153050">
    <property type="component" value="Unassembled WGS sequence"/>
</dbReference>
<accession>A0ABM9EIM9</accession>
<evidence type="ECO:0000256" key="3">
    <source>
        <dbReference type="ARBA" id="ARBA00022801"/>
    </source>
</evidence>
<keyword evidence="4" id="KW-0862">Zinc</keyword>
<keyword evidence="7" id="KW-1185">Reference proteome</keyword>
<dbReference type="Pfam" id="PF00753">
    <property type="entry name" value="Lactamase_B"/>
    <property type="match status" value="1"/>
</dbReference>
<evidence type="ECO:0000256" key="2">
    <source>
        <dbReference type="ARBA" id="ARBA00022723"/>
    </source>
</evidence>
<sequence>MRIHHLNCGSHCPVGGRFYDNAATGLMANICTHCLLIEIADRLVLVDTGYGLADVRNAPERRLSRLWPLVLNPNLKEEDTALRQVEALGYSARDVRHIVLTHLDFDHAGGLEDFPDARVHLLAAEQEAARHMPRSFVGNQRYRPLQWDGVRDWRTYAPAGEPWFGFEAVRELEGLPPEILIVPLSGHTRGHAGVATQTTAGWLLDAGDAYLHHSEIDTGRGMPPGLAIYERIMMTDPPAARHNLGRLRELRRAHGTEVEIFCSHDTGELQALQARS</sequence>
<dbReference type="Gene3D" id="3.60.15.10">
    <property type="entry name" value="Ribonuclease Z/Hydroxyacylglutathione hydrolase-like"/>
    <property type="match status" value="1"/>
</dbReference>
<gene>
    <name evidence="6" type="ORF">MES5069_700015</name>
</gene>
<dbReference type="InterPro" id="IPR036866">
    <property type="entry name" value="RibonucZ/Hydroxyglut_hydro"/>
</dbReference>